<accession>A0A0P0WW15</accession>
<evidence type="ECO:0000313" key="3">
    <source>
        <dbReference type="Proteomes" id="UP000059680"/>
    </source>
</evidence>
<dbReference type="Gramene" id="Os06t0295366-01">
    <property type="protein sequence ID" value="Os06t0295366-01"/>
    <property type="gene ID" value="Os06g0295366"/>
</dbReference>
<feature type="compositionally biased region" description="Polar residues" evidence="1">
    <location>
        <begin position="106"/>
        <end position="121"/>
    </location>
</feature>
<dbReference type="AlphaFoldDB" id="A0A0P0WW15"/>
<dbReference type="InParanoid" id="A0A0P0WW15"/>
<dbReference type="EMBL" id="AP014962">
    <property type="protein sequence ID" value="BAS97334.1"/>
    <property type="molecule type" value="Genomic_DNA"/>
</dbReference>
<evidence type="ECO:0000313" key="2">
    <source>
        <dbReference type="EMBL" id="BAS97334.1"/>
    </source>
</evidence>
<feature type="region of interest" description="Disordered" evidence="1">
    <location>
        <begin position="86"/>
        <end position="128"/>
    </location>
</feature>
<sequence>MLNLCRFRFSKQISKPTPNKNSPRCLTQLGTVEEREGVGLGQRGKWDSARRWSGWQPNLVYGIKRKLIFNQSNLLYLSKTNLTTSKIRYGNSPSSSRARHMHGQNKRTQGSANSRCNSRTPKLTDRNF</sequence>
<dbReference type="Proteomes" id="UP000059680">
    <property type="component" value="Chromosome 6"/>
</dbReference>
<feature type="compositionally biased region" description="Polar residues" evidence="1">
    <location>
        <begin position="86"/>
        <end position="96"/>
    </location>
</feature>
<reference evidence="2 3" key="2">
    <citation type="journal article" date="2013" name="Plant Cell Physiol.">
        <title>Rice Annotation Project Database (RAP-DB): an integrative and interactive database for rice genomics.</title>
        <authorList>
            <person name="Sakai H."/>
            <person name="Lee S.S."/>
            <person name="Tanaka T."/>
            <person name="Numa H."/>
            <person name="Kim J."/>
            <person name="Kawahara Y."/>
            <person name="Wakimoto H."/>
            <person name="Yang C.C."/>
            <person name="Iwamoto M."/>
            <person name="Abe T."/>
            <person name="Yamada Y."/>
            <person name="Muto A."/>
            <person name="Inokuchi H."/>
            <person name="Ikemura T."/>
            <person name="Matsumoto T."/>
            <person name="Sasaki T."/>
            <person name="Itoh T."/>
        </authorList>
    </citation>
    <scope>NUCLEOTIDE SEQUENCE [LARGE SCALE GENOMIC DNA]</scope>
    <source>
        <strain evidence="3">cv. Nipponbare</strain>
    </source>
</reference>
<organism evidence="2 3">
    <name type="scientific">Oryza sativa subsp. japonica</name>
    <name type="common">Rice</name>
    <dbReference type="NCBI Taxonomy" id="39947"/>
    <lineage>
        <taxon>Eukaryota</taxon>
        <taxon>Viridiplantae</taxon>
        <taxon>Streptophyta</taxon>
        <taxon>Embryophyta</taxon>
        <taxon>Tracheophyta</taxon>
        <taxon>Spermatophyta</taxon>
        <taxon>Magnoliopsida</taxon>
        <taxon>Liliopsida</taxon>
        <taxon>Poales</taxon>
        <taxon>Poaceae</taxon>
        <taxon>BOP clade</taxon>
        <taxon>Oryzoideae</taxon>
        <taxon>Oryzeae</taxon>
        <taxon>Oryzinae</taxon>
        <taxon>Oryza</taxon>
        <taxon>Oryza sativa</taxon>
    </lineage>
</organism>
<keyword evidence="3" id="KW-1185">Reference proteome</keyword>
<evidence type="ECO:0000256" key="1">
    <source>
        <dbReference type="SAM" id="MobiDB-lite"/>
    </source>
</evidence>
<name>A0A0P0WW15_ORYSJ</name>
<gene>
    <name evidence="2" type="ordered locus">Os06g0295366</name>
    <name evidence="2" type="ORF">OSNPB_060295366</name>
</gene>
<reference evidence="3" key="1">
    <citation type="journal article" date="2005" name="Nature">
        <title>The map-based sequence of the rice genome.</title>
        <authorList>
            <consortium name="International rice genome sequencing project (IRGSP)"/>
            <person name="Matsumoto T."/>
            <person name="Wu J."/>
            <person name="Kanamori H."/>
            <person name="Katayose Y."/>
            <person name="Fujisawa M."/>
            <person name="Namiki N."/>
            <person name="Mizuno H."/>
            <person name="Yamamoto K."/>
            <person name="Antonio B.A."/>
            <person name="Baba T."/>
            <person name="Sakata K."/>
            <person name="Nagamura Y."/>
            <person name="Aoki H."/>
            <person name="Arikawa K."/>
            <person name="Arita K."/>
            <person name="Bito T."/>
            <person name="Chiden Y."/>
            <person name="Fujitsuka N."/>
            <person name="Fukunaka R."/>
            <person name="Hamada M."/>
            <person name="Harada C."/>
            <person name="Hayashi A."/>
            <person name="Hijishita S."/>
            <person name="Honda M."/>
            <person name="Hosokawa S."/>
            <person name="Ichikawa Y."/>
            <person name="Idonuma A."/>
            <person name="Iijima M."/>
            <person name="Ikeda M."/>
            <person name="Ikeno M."/>
            <person name="Ito K."/>
            <person name="Ito S."/>
            <person name="Ito T."/>
            <person name="Ito Y."/>
            <person name="Ito Y."/>
            <person name="Iwabuchi A."/>
            <person name="Kamiya K."/>
            <person name="Karasawa W."/>
            <person name="Kurita K."/>
            <person name="Katagiri S."/>
            <person name="Kikuta A."/>
            <person name="Kobayashi H."/>
            <person name="Kobayashi N."/>
            <person name="Machita K."/>
            <person name="Maehara T."/>
            <person name="Masukawa M."/>
            <person name="Mizubayashi T."/>
            <person name="Mukai Y."/>
            <person name="Nagasaki H."/>
            <person name="Nagata Y."/>
            <person name="Naito S."/>
            <person name="Nakashima M."/>
            <person name="Nakama Y."/>
            <person name="Nakamichi Y."/>
            <person name="Nakamura M."/>
            <person name="Meguro A."/>
            <person name="Negishi M."/>
            <person name="Ohta I."/>
            <person name="Ohta T."/>
            <person name="Okamoto M."/>
            <person name="Ono N."/>
            <person name="Saji S."/>
            <person name="Sakaguchi M."/>
            <person name="Sakai K."/>
            <person name="Shibata M."/>
            <person name="Shimokawa T."/>
            <person name="Song J."/>
            <person name="Takazaki Y."/>
            <person name="Terasawa K."/>
            <person name="Tsugane M."/>
            <person name="Tsuji K."/>
            <person name="Ueda S."/>
            <person name="Waki K."/>
            <person name="Yamagata H."/>
            <person name="Yamamoto M."/>
            <person name="Yamamoto S."/>
            <person name="Yamane H."/>
            <person name="Yoshiki S."/>
            <person name="Yoshihara R."/>
            <person name="Yukawa K."/>
            <person name="Zhong H."/>
            <person name="Yano M."/>
            <person name="Yuan Q."/>
            <person name="Ouyang S."/>
            <person name="Liu J."/>
            <person name="Jones K.M."/>
            <person name="Gansberger K."/>
            <person name="Moffat K."/>
            <person name="Hill J."/>
            <person name="Bera J."/>
            <person name="Fadrosh D."/>
            <person name="Jin S."/>
            <person name="Johri S."/>
            <person name="Kim M."/>
            <person name="Overton L."/>
            <person name="Reardon M."/>
            <person name="Tsitrin T."/>
            <person name="Vuong H."/>
            <person name="Weaver B."/>
            <person name="Ciecko A."/>
            <person name="Tallon L."/>
            <person name="Jackson J."/>
            <person name="Pai G."/>
            <person name="Aken S.V."/>
            <person name="Utterback T."/>
            <person name="Reidmuller S."/>
            <person name="Feldblyum T."/>
            <person name="Hsiao J."/>
            <person name="Zismann V."/>
            <person name="Iobst S."/>
            <person name="de Vazeille A.R."/>
            <person name="Buell C.R."/>
            <person name="Ying K."/>
            <person name="Li Y."/>
            <person name="Lu T."/>
            <person name="Huang Y."/>
            <person name="Zhao Q."/>
            <person name="Feng Q."/>
            <person name="Zhang L."/>
            <person name="Zhu J."/>
            <person name="Weng Q."/>
            <person name="Mu J."/>
            <person name="Lu Y."/>
            <person name="Fan D."/>
            <person name="Liu Y."/>
            <person name="Guan J."/>
            <person name="Zhang Y."/>
            <person name="Yu S."/>
            <person name="Liu X."/>
            <person name="Zhang Y."/>
            <person name="Hong G."/>
            <person name="Han B."/>
            <person name="Choisne N."/>
            <person name="Demange N."/>
            <person name="Orjeda G."/>
            <person name="Samain S."/>
            <person name="Cattolico L."/>
            <person name="Pelletier E."/>
            <person name="Couloux A."/>
            <person name="Segurens B."/>
            <person name="Wincker P."/>
            <person name="D'Hont A."/>
            <person name="Scarpelli C."/>
            <person name="Weissenbach J."/>
            <person name="Salanoubat M."/>
            <person name="Quetier F."/>
            <person name="Yu Y."/>
            <person name="Kim H.R."/>
            <person name="Rambo T."/>
            <person name="Currie J."/>
            <person name="Collura K."/>
            <person name="Luo M."/>
            <person name="Yang T."/>
            <person name="Ammiraju J.S.S."/>
            <person name="Engler F."/>
            <person name="Soderlund C."/>
            <person name="Wing R.A."/>
            <person name="Palmer L.E."/>
            <person name="de la Bastide M."/>
            <person name="Spiegel L."/>
            <person name="Nascimento L."/>
            <person name="Zutavern T."/>
            <person name="O'Shaughnessy A."/>
            <person name="Dike S."/>
            <person name="Dedhia N."/>
            <person name="Preston R."/>
            <person name="Balija V."/>
            <person name="McCombie W.R."/>
            <person name="Chow T."/>
            <person name="Chen H."/>
            <person name="Chung M."/>
            <person name="Chen C."/>
            <person name="Shaw J."/>
            <person name="Wu H."/>
            <person name="Hsiao K."/>
            <person name="Chao Y."/>
            <person name="Chu M."/>
            <person name="Cheng C."/>
            <person name="Hour A."/>
            <person name="Lee P."/>
            <person name="Lin S."/>
            <person name="Lin Y."/>
            <person name="Liou J."/>
            <person name="Liu S."/>
            <person name="Hsing Y."/>
            <person name="Raghuvanshi S."/>
            <person name="Mohanty A."/>
            <person name="Bharti A.K."/>
            <person name="Gaur A."/>
            <person name="Gupta V."/>
            <person name="Kumar D."/>
            <person name="Ravi V."/>
            <person name="Vij S."/>
            <person name="Kapur A."/>
            <person name="Khurana P."/>
            <person name="Khurana P."/>
            <person name="Khurana J.P."/>
            <person name="Tyagi A.K."/>
            <person name="Gaikwad K."/>
            <person name="Singh A."/>
            <person name="Dalal V."/>
            <person name="Srivastava S."/>
            <person name="Dixit A."/>
            <person name="Pal A.K."/>
            <person name="Ghazi I.A."/>
            <person name="Yadav M."/>
            <person name="Pandit A."/>
            <person name="Bhargava A."/>
            <person name="Sureshbabu K."/>
            <person name="Batra K."/>
            <person name="Sharma T.R."/>
            <person name="Mohapatra T."/>
            <person name="Singh N.K."/>
            <person name="Messing J."/>
            <person name="Nelson A.B."/>
            <person name="Fuks G."/>
            <person name="Kavchok S."/>
            <person name="Keizer G."/>
            <person name="Linton E."/>
            <person name="Llaca V."/>
            <person name="Song R."/>
            <person name="Tanyolac B."/>
            <person name="Young S."/>
            <person name="Ho-Il K."/>
            <person name="Hahn J.H."/>
            <person name="Sangsakoo G."/>
            <person name="Vanavichit A."/>
            <person name="de Mattos Luiz.A.T."/>
            <person name="Zimmer P.D."/>
            <person name="Malone G."/>
            <person name="Dellagostin O."/>
            <person name="de Oliveira A.C."/>
            <person name="Bevan M."/>
            <person name="Bancroft I."/>
            <person name="Minx P."/>
            <person name="Cordum H."/>
            <person name="Wilson R."/>
            <person name="Cheng Z."/>
            <person name="Jin W."/>
            <person name="Jiang J."/>
            <person name="Leong S.A."/>
            <person name="Iwama H."/>
            <person name="Gojobori T."/>
            <person name="Itoh T."/>
            <person name="Niimura Y."/>
            <person name="Fujii Y."/>
            <person name="Habara T."/>
            <person name="Sakai H."/>
            <person name="Sato Y."/>
            <person name="Wilson G."/>
            <person name="Kumar K."/>
            <person name="McCouch S."/>
            <person name="Juretic N."/>
            <person name="Hoen D."/>
            <person name="Wright S."/>
            <person name="Bruskiewich R."/>
            <person name="Bureau T."/>
            <person name="Miyao A."/>
            <person name="Hirochika H."/>
            <person name="Nishikawa T."/>
            <person name="Kadowaki K."/>
            <person name="Sugiura M."/>
            <person name="Burr B."/>
            <person name="Sasaki T."/>
        </authorList>
    </citation>
    <scope>NUCLEOTIDE SEQUENCE [LARGE SCALE GENOMIC DNA]</scope>
    <source>
        <strain evidence="3">cv. Nipponbare</strain>
    </source>
</reference>
<dbReference type="PaxDb" id="39947-A0A0P0WW15"/>
<protein>
    <submittedName>
        <fullName evidence="2">Os06g0295366 protein</fullName>
    </submittedName>
</protein>
<reference evidence="2 3" key="3">
    <citation type="journal article" date="2013" name="Rice">
        <title>Improvement of the Oryza sativa Nipponbare reference genome using next generation sequence and optical map data.</title>
        <authorList>
            <person name="Kawahara Y."/>
            <person name="de la Bastide M."/>
            <person name="Hamilton J.P."/>
            <person name="Kanamori H."/>
            <person name="McCombie W.R."/>
            <person name="Ouyang S."/>
            <person name="Schwartz D.C."/>
            <person name="Tanaka T."/>
            <person name="Wu J."/>
            <person name="Zhou S."/>
            <person name="Childs K.L."/>
            <person name="Davidson R.M."/>
            <person name="Lin H."/>
            <person name="Quesada-Ocampo L."/>
            <person name="Vaillancourt B."/>
            <person name="Sakai H."/>
            <person name="Lee S.S."/>
            <person name="Kim J."/>
            <person name="Numa H."/>
            <person name="Itoh T."/>
            <person name="Buell C.R."/>
            <person name="Matsumoto T."/>
        </authorList>
    </citation>
    <scope>NUCLEOTIDE SEQUENCE [LARGE SCALE GENOMIC DNA]</scope>
    <source>
        <strain evidence="3">cv. Nipponbare</strain>
    </source>
</reference>
<proteinExistence type="predicted"/>